<evidence type="ECO:0000313" key="1">
    <source>
        <dbReference type="EMBL" id="AGI73314.1"/>
    </source>
</evidence>
<keyword evidence="2" id="KW-1185">Reference proteome</keyword>
<dbReference type="eggNOG" id="ENOG5033C4A">
    <property type="taxonomic scope" value="Bacteria"/>
</dbReference>
<organism evidence="1 2">
    <name type="scientific">Octadecabacter arcticus 238</name>
    <dbReference type="NCBI Taxonomy" id="391616"/>
    <lineage>
        <taxon>Bacteria</taxon>
        <taxon>Pseudomonadati</taxon>
        <taxon>Pseudomonadota</taxon>
        <taxon>Alphaproteobacteria</taxon>
        <taxon>Rhodobacterales</taxon>
        <taxon>Roseobacteraceae</taxon>
        <taxon>Octadecabacter</taxon>
    </lineage>
</organism>
<reference evidence="1 2" key="1">
    <citation type="journal article" date="2013" name="PLoS ONE">
        <title>Poles Apart: Arctic and Antarctic Octadecabacter strains Share High Genome Plasticity and a New Type of Xanthorhodopsin.</title>
        <authorList>
            <person name="Vollmers J."/>
            <person name="Voget S."/>
            <person name="Dietrich S."/>
            <person name="Gollnow K."/>
            <person name="Smits M."/>
            <person name="Meyer K."/>
            <person name="Brinkhoff T."/>
            <person name="Simon M."/>
            <person name="Daniel R."/>
        </authorList>
    </citation>
    <scope>NUCLEOTIDE SEQUENCE [LARGE SCALE GENOMIC DNA]</scope>
    <source>
        <strain evidence="1 2">238</strain>
    </source>
</reference>
<sequence length="134" mass="14400">MLADATLQRCWFRGPPDSKMTMTRILTLTLALLIAVTSQQMAMARAVTKDAQGQVILCTGQGPLTVTLDAQGNPIGPVHICPDCALTLMAYNDVPIAVKTPVVHIQTIAQTPVSTRQILVYPIPTKARDPPVLV</sequence>
<dbReference type="AlphaFoldDB" id="M9RL58"/>
<dbReference type="EMBL" id="CP003742">
    <property type="protein sequence ID" value="AGI73314.1"/>
    <property type="molecule type" value="Genomic_DNA"/>
</dbReference>
<dbReference type="Proteomes" id="UP000004688">
    <property type="component" value="Chromosome"/>
</dbReference>
<accession>M9RL58</accession>
<dbReference type="HOGENOM" id="CLU_141071_0_0_5"/>
<protein>
    <recommendedName>
        <fullName evidence="3">DUF2946 family protein</fullName>
    </recommendedName>
</protein>
<evidence type="ECO:0008006" key="3">
    <source>
        <dbReference type="Google" id="ProtNLM"/>
    </source>
</evidence>
<dbReference type="STRING" id="391616.OA238_c33330"/>
<proteinExistence type="predicted"/>
<dbReference type="KEGG" id="oar:OA238_c33330"/>
<name>M9RL58_9RHOB</name>
<evidence type="ECO:0000313" key="2">
    <source>
        <dbReference type="Proteomes" id="UP000004688"/>
    </source>
</evidence>
<gene>
    <name evidence="1" type="ORF">OA238_c33330</name>
</gene>